<sequence>MTNAKGKTPSESAVVTRYLVMPQQANPQGTAFGGAIMGWIDMVAAMAAERHCGTEVVTAGIDSLSFKAPIRIGDHVVLEAAVNYVSRSSMEVGVRVTREDPATGISQLATTAYLTLVALDKDKNPVTAPALVPKTDEEKRRYENAKRRVQQRKERLRQQA</sequence>
<dbReference type="SUPFAM" id="SSF54637">
    <property type="entry name" value="Thioesterase/thiol ester dehydrase-isomerase"/>
    <property type="match status" value="1"/>
</dbReference>
<keyword evidence="2 3" id="KW-0378">Hydrolase</keyword>
<comment type="similarity">
    <text evidence="1">Belongs to the acyl coenzyme A hydrolase family.</text>
</comment>
<dbReference type="GO" id="GO:0005737">
    <property type="term" value="C:cytoplasm"/>
    <property type="evidence" value="ECO:0007669"/>
    <property type="project" value="TreeGrafter"/>
</dbReference>
<comment type="caution">
    <text evidence="6">The sequence shown here is derived from an EMBL/GenBank/DDBJ whole genome shotgun (WGS) entry which is preliminary data.</text>
</comment>
<feature type="region of interest" description="Disordered" evidence="4">
    <location>
        <begin position="126"/>
        <end position="160"/>
    </location>
</feature>
<feature type="compositionally biased region" description="Basic and acidic residues" evidence="4">
    <location>
        <begin position="134"/>
        <end position="160"/>
    </location>
</feature>
<dbReference type="EC" id="3.1.2.20" evidence="6"/>
<gene>
    <name evidence="6" type="ORF">QJ522_07610</name>
</gene>
<dbReference type="Proteomes" id="UP001431776">
    <property type="component" value="Unassembled WGS sequence"/>
</dbReference>
<dbReference type="AlphaFoldDB" id="A0AAW6TYV7"/>
<evidence type="ECO:0000313" key="7">
    <source>
        <dbReference type="Proteomes" id="UP001431776"/>
    </source>
</evidence>
<dbReference type="InterPro" id="IPR040170">
    <property type="entry name" value="Cytosol_ACT"/>
</dbReference>
<dbReference type="EMBL" id="JASCXX010000007">
    <property type="protein sequence ID" value="MDI6448909.1"/>
    <property type="molecule type" value="Genomic_DNA"/>
</dbReference>
<evidence type="ECO:0000256" key="4">
    <source>
        <dbReference type="SAM" id="MobiDB-lite"/>
    </source>
</evidence>
<dbReference type="PROSITE" id="PS51770">
    <property type="entry name" value="HOTDOG_ACOT"/>
    <property type="match status" value="1"/>
</dbReference>
<evidence type="ECO:0000259" key="5">
    <source>
        <dbReference type="PROSITE" id="PS51770"/>
    </source>
</evidence>
<evidence type="ECO:0000313" key="6">
    <source>
        <dbReference type="EMBL" id="MDI6448909.1"/>
    </source>
</evidence>
<protein>
    <submittedName>
        <fullName evidence="6">Acyl-CoA thioesterase</fullName>
        <ecNumber evidence="6">3.1.2.20</ecNumber>
    </submittedName>
</protein>
<name>A0AAW6TYV7_9BACT</name>
<accession>A0AAW6TYV7</accession>
<dbReference type="InterPro" id="IPR029069">
    <property type="entry name" value="HotDog_dom_sf"/>
</dbReference>
<dbReference type="Gene3D" id="3.10.129.10">
    <property type="entry name" value="Hotdog Thioesterase"/>
    <property type="match status" value="1"/>
</dbReference>
<proteinExistence type="inferred from homology"/>
<dbReference type="GO" id="GO:0006637">
    <property type="term" value="P:acyl-CoA metabolic process"/>
    <property type="evidence" value="ECO:0007669"/>
    <property type="project" value="TreeGrafter"/>
</dbReference>
<evidence type="ECO:0000256" key="3">
    <source>
        <dbReference type="PROSITE-ProRule" id="PRU01106"/>
    </source>
</evidence>
<feature type="domain" description="HotDog ACOT-type" evidence="5">
    <location>
        <begin position="10"/>
        <end position="122"/>
    </location>
</feature>
<dbReference type="RefSeq" id="WP_349244319.1">
    <property type="nucleotide sequence ID" value="NZ_JASCXX010000007.1"/>
</dbReference>
<dbReference type="InterPro" id="IPR033120">
    <property type="entry name" value="HOTDOG_ACOT"/>
</dbReference>
<evidence type="ECO:0000256" key="2">
    <source>
        <dbReference type="ARBA" id="ARBA00022801"/>
    </source>
</evidence>
<dbReference type="Pfam" id="PF03061">
    <property type="entry name" value="4HBT"/>
    <property type="match status" value="1"/>
</dbReference>
<keyword evidence="7" id="KW-1185">Reference proteome</keyword>
<dbReference type="GO" id="GO:0052816">
    <property type="term" value="F:long-chain fatty acyl-CoA hydrolase activity"/>
    <property type="evidence" value="ECO:0007669"/>
    <property type="project" value="TreeGrafter"/>
</dbReference>
<organism evidence="6 7">
    <name type="scientific">Anaerobaca lacustris</name>
    <dbReference type="NCBI Taxonomy" id="3044600"/>
    <lineage>
        <taxon>Bacteria</taxon>
        <taxon>Pseudomonadati</taxon>
        <taxon>Planctomycetota</taxon>
        <taxon>Phycisphaerae</taxon>
        <taxon>Sedimentisphaerales</taxon>
        <taxon>Anaerobacaceae</taxon>
        <taxon>Anaerobaca</taxon>
    </lineage>
</organism>
<dbReference type="PANTHER" id="PTHR11049">
    <property type="entry name" value="ACYL COENZYME A THIOESTER HYDROLASE"/>
    <property type="match status" value="1"/>
</dbReference>
<reference evidence="6" key="1">
    <citation type="submission" date="2023-05" db="EMBL/GenBank/DDBJ databases">
        <title>Anaerotaeda fermentans gen. nov., sp. nov., a novel anaerobic planctomycete of the new family within the order Sedimentisphaerales isolated from Taman Peninsula, Russia.</title>
        <authorList>
            <person name="Khomyakova M.A."/>
            <person name="Merkel A.Y."/>
            <person name="Slobodkin A.I."/>
        </authorList>
    </citation>
    <scope>NUCLEOTIDE SEQUENCE</scope>
    <source>
        <strain evidence="6">M17dextr</strain>
    </source>
</reference>
<dbReference type="InterPro" id="IPR006683">
    <property type="entry name" value="Thioestr_dom"/>
</dbReference>
<evidence type="ECO:0000256" key="1">
    <source>
        <dbReference type="ARBA" id="ARBA00010458"/>
    </source>
</evidence>
<dbReference type="CDD" id="cd03442">
    <property type="entry name" value="BFIT_BACH"/>
    <property type="match status" value="1"/>
</dbReference>